<proteinExistence type="predicted"/>
<dbReference type="RefSeq" id="WP_010484932.1">
    <property type="nucleotide sequence ID" value="NZ_FZOG01000001.1"/>
</dbReference>
<dbReference type="EMBL" id="FZOG01000001">
    <property type="protein sequence ID" value="SNR85169.1"/>
    <property type="molecule type" value="Genomic_DNA"/>
</dbReference>
<keyword evidence="3" id="KW-1185">Reference proteome</keyword>
<dbReference type="AlphaFoldDB" id="A0A238ZPQ6"/>
<evidence type="ECO:0000313" key="2">
    <source>
        <dbReference type="EMBL" id="SNR85169.1"/>
    </source>
</evidence>
<sequence>MKASIALAAALLSLAPAAFASTSNAAKVDPVQYQYGTELDVAKVISLTDVSQQRGVVPVTMVYKDSEGNVHKLQFLQLGGANSSG</sequence>
<evidence type="ECO:0008006" key="4">
    <source>
        <dbReference type="Google" id="ProtNLM"/>
    </source>
</evidence>
<feature type="signal peptide" evidence="1">
    <location>
        <begin position="1"/>
        <end position="20"/>
    </location>
</feature>
<dbReference type="InterPro" id="IPR021245">
    <property type="entry name" value="DUF2790"/>
</dbReference>
<organism evidence="2 3">
    <name type="scientific">Pseudomonas segetis</name>
    <dbReference type="NCBI Taxonomy" id="298908"/>
    <lineage>
        <taxon>Bacteria</taxon>
        <taxon>Pseudomonadati</taxon>
        <taxon>Pseudomonadota</taxon>
        <taxon>Gammaproteobacteria</taxon>
        <taxon>Pseudomonadales</taxon>
        <taxon>Pseudomonadaceae</taxon>
        <taxon>Pseudomonas</taxon>
    </lineage>
</organism>
<feature type="chain" id="PRO_5011280925" description="DUF2790 domain-containing protein" evidence="1">
    <location>
        <begin position="21"/>
        <end position="85"/>
    </location>
</feature>
<protein>
    <recommendedName>
        <fullName evidence="4">DUF2790 domain-containing protein</fullName>
    </recommendedName>
</protein>
<dbReference type="Proteomes" id="UP000242915">
    <property type="component" value="Unassembled WGS sequence"/>
</dbReference>
<dbReference type="Pfam" id="PF10976">
    <property type="entry name" value="DUF2790"/>
    <property type="match status" value="1"/>
</dbReference>
<gene>
    <name evidence="2" type="ORF">SAMN05216255_0590</name>
</gene>
<accession>A0A238ZPQ6</accession>
<evidence type="ECO:0000313" key="3">
    <source>
        <dbReference type="Proteomes" id="UP000242915"/>
    </source>
</evidence>
<name>A0A238ZPQ6_9PSED</name>
<keyword evidence="1" id="KW-0732">Signal</keyword>
<evidence type="ECO:0000256" key="1">
    <source>
        <dbReference type="SAM" id="SignalP"/>
    </source>
</evidence>
<dbReference type="Gene3D" id="2.30.140.50">
    <property type="entry name" value="Protein of unknown function DUF2790"/>
    <property type="match status" value="1"/>
</dbReference>
<reference evidence="3" key="1">
    <citation type="submission" date="2017-06" db="EMBL/GenBank/DDBJ databases">
        <authorList>
            <person name="Varghese N."/>
            <person name="Submissions S."/>
        </authorList>
    </citation>
    <scope>NUCLEOTIDE SEQUENCE [LARGE SCALE GENOMIC DNA]</scope>
    <source>
        <strain evidence="3">CIP 108523</strain>
    </source>
</reference>